<evidence type="ECO:0000313" key="4">
    <source>
        <dbReference type="Proteomes" id="UP000403266"/>
    </source>
</evidence>
<accession>A0A5N7MQM9</accession>
<dbReference type="AlphaFoldDB" id="A0A5N7MQM9"/>
<evidence type="ECO:0000259" key="2">
    <source>
        <dbReference type="Pfam" id="PF13518"/>
    </source>
</evidence>
<dbReference type="RefSeq" id="WP_152715655.1">
    <property type="nucleotide sequence ID" value="NZ_VOSJ01000275.1"/>
</dbReference>
<keyword evidence="4" id="KW-1185">Reference proteome</keyword>
<dbReference type="InterPro" id="IPR009057">
    <property type="entry name" value="Homeodomain-like_sf"/>
</dbReference>
<dbReference type="Proteomes" id="UP000403266">
    <property type="component" value="Unassembled WGS sequence"/>
</dbReference>
<name>A0A5N7MQM9_9HYPH</name>
<feature type="domain" description="Insertion element IS150 protein InsJ-like helix-turn-helix" evidence="2">
    <location>
        <begin position="36"/>
        <end position="87"/>
    </location>
</feature>
<evidence type="ECO:0000313" key="3">
    <source>
        <dbReference type="EMBL" id="MPR28960.1"/>
    </source>
</evidence>
<organism evidence="3 4">
    <name type="scientific">Microvirga tunisiensis</name>
    <dbReference type="NCBI Taxonomy" id="2108360"/>
    <lineage>
        <taxon>Bacteria</taxon>
        <taxon>Pseudomonadati</taxon>
        <taxon>Pseudomonadota</taxon>
        <taxon>Alphaproteobacteria</taxon>
        <taxon>Hyphomicrobiales</taxon>
        <taxon>Methylobacteriaceae</taxon>
        <taxon>Microvirga</taxon>
    </lineage>
</organism>
<dbReference type="SUPFAM" id="SSF46689">
    <property type="entry name" value="Homeodomain-like"/>
    <property type="match status" value="1"/>
</dbReference>
<reference evidence="3 4" key="1">
    <citation type="journal article" date="2019" name="Syst. Appl. Microbiol.">
        <title>Microvirga tunisiensis sp. nov., a root nodule symbiotic bacterium isolated from Lupinus micranthus and L. luteus grown in Northern Tunisia.</title>
        <authorList>
            <person name="Msaddak A."/>
            <person name="Rejili M."/>
            <person name="Duran D."/>
            <person name="Mars M."/>
            <person name="Palacios J.M."/>
            <person name="Ruiz-Argueso T."/>
            <person name="Rey L."/>
            <person name="Imperial J."/>
        </authorList>
    </citation>
    <scope>NUCLEOTIDE SEQUENCE [LARGE SCALE GENOMIC DNA]</scope>
    <source>
        <strain evidence="3 4">Lmie10</strain>
    </source>
</reference>
<evidence type="ECO:0000256" key="1">
    <source>
        <dbReference type="SAM" id="MobiDB-lite"/>
    </source>
</evidence>
<dbReference type="Pfam" id="PF13518">
    <property type="entry name" value="HTH_28"/>
    <property type="match status" value="1"/>
</dbReference>
<sequence length="185" mass="20405">MSRHQNDPLRPLTPQERTELTRVSRSQSAPAAEVDRARALLAIADGASYTAAAHLVGRGHNETISAWVSRFNCEGLAAVRPHHGGGPRIRYGAQEQQRILAEWARAPQREQDGSATWSLSLLQKALRWAPDGLPRVSRFTIARTLREAGLSWQKSRTWCETGAALRNRKSGVVRVSDPDAPAKKS</sequence>
<dbReference type="InterPro" id="IPR055247">
    <property type="entry name" value="InsJ-like_HTH"/>
</dbReference>
<proteinExistence type="predicted"/>
<dbReference type="EMBL" id="VOSK01000186">
    <property type="protein sequence ID" value="MPR28960.1"/>
    <property type="molecule type" value="Genomic_DNA"/>
</dbReference>
<gene>
    <name evidence="3" type="ORF">FS320_28540</name>
</gene>
<comment type="caution">
    <text evidence="3">The sequence shown here is derived from an EMBL/GenBank/DDBJ whole genome shotgun (WGS) entry which is preliminary data.</text>
</comment>
<feature type="region of interest" description="Disordered" evidence="1">
    <location>
        <begin position="1"/>
        <end position="31"/>
    </location>
</feature>
<protein>
    <submittedName>
        <fullName evidence="3">Helix-turn-helix domain-containing protein</fullName>
    </submittedName>
</protein>
<dbReference type="OrthoDB" id="9151938at2"/>